<dbReference type="RefSeq" id="WP_161084340.1">
    <property type="nucleotide sequence ID" value="NZ_WWCX01000023.1"/>
</dbReference>
<name>A0A845GP65_9BURK</name>
<protein>
    <submittedName>
        <fullName evidence="2">Uncharacterized protein</fullName>
    </submittedName>
</protein>
<proteinExistence type="predicted"/>
<evidence type="ECO:0000313" key="3">
    <source>
        <dbReference type="Proteomes" id="UP000447355"/>
    </source>
</evidence>
<dbReference type="AlphaFoldDB" id="A0A845GP65"/>
<feature type="chain" id="PRO_5032399125" evidence="1">
    <location>
        <begin position="21"/>
        <end position="165"/>
    </location>
</feature>
<sequence length="165" mass="17555">MNMIKFVAVALFGGCSIASAQDGLFAGHVQRVILQPSGTEDCPRPCPVEGTLQADGLRTVCISNSGGCQTMDVKVDQVYLGEAGDGTRRVQSRIGEWGPDFPVTEEQIIVSVEAGSVSWSFATVKDGRTFIDPKRLRSIAGVPTAAKNSEDLVALDEVLVKVKSK</sequence>
<dbReference type="Proteomes" id="UP000447355">
    <property type="component" value="Unassembled WGS sequence"/>
</dbReference>
<dbReference type="EMBL" id="WWCX01000023">
    <property type="protein sequence ID" value="MYM95210.1"/>
    <property type="molecule type" value="Genomic_DNA"/>
</dbReference>
<accession>A0A845GP65</accession>
<keyword evidence="1" id="KW-0732">Signal</keyword>
<gene>
    <name evidence="2" type="ORF">GTP90_15180</name>
</gene>
<comment type="caution">
    <text evidence="2">The sequence shown here is derived from an EMBL/GenBank/DDBJ whole genome shotgun (WGS) entry which is preliminary data.</text>
</comment>
<evidence type="ECO:0000313" key="2">
    <source>
        <dbReference type="EMBL" id="MYM95210.1"/>
    </source>
</evidence>
<organism evidence="2 3">
    <name type="scientific">Duganella vulcania</name>
    <dbReference type="NCBI Taxonomy" id="2692166"/>
    <lineage>
        <taxon>Bacteria</taxon>
        <taxon>Pseudomonadati</taxon>
        <taxon>Pseudomonadota</taxon>
        <taxon>Betaproteobacteria</taxon>
        <taxon>Burkholderiales</taxon>
        <taxon>Oxalobacteraceae</taxon>
        <taxon>Telluria group</taxon>
        <taxon>Duganella</taxon>
    </lineage>
</organism>
<feature type="signal peptide" evidence="1">
    <location>
        <begin position="1"/>
        <end position="20"/>
    </location>
</feature>
<evidence type="ECO:0000256" key="1">
    <source>
        <dbReference type="SAM" id="SignalP"/>
    </source>
</evidence>
<reference evidence="2" key="1">
    <citation type="submission" date="2019-12" db="EMBL/GenBank/DDBJ databases">
        <title>Novel species isolated from a subtropical stream in China.</title>
        <authorList>
            <person name="Lu H."/>
        </authorList>
    </citation>
    <scope>NUCLEOTIDE SEQUENCE [LARGE SCALE GENOMIC DNA]</scope>
    <source>
        <strain evidence="2">FT81W</strain>
    </source>
</reference>